<feature type="transmembrane region" description="Helical" evidence="6">
    <location>
        <begin position="345"/>
        <end position="366"/>
    </location>
</feature>
<evidence type="ECO:0000256" key="6">
    <source>
        <dbReference type="SAM" id="Phobius"/>
    </source>
</evidence>
<dbReference type="Proteomes" id="UP000799444">
    <property type="component" value="Unassembled WGS sequence"/>
</dbReference>
<dbReference type="SUPFAM" id="SSF103473">
    <property type="entry name" value="MFS general substrate transporter"/>
    <property type="match status" value="1"/>
</dbReference>
<dbReference type="PANTHER" id="PTHR23501">
    <property type="entry name" value="MAJOR FACILITATOR SUPERFAMILY"/>
    <property type="match status" value="1"/>
</dbReference>
<reference evidence="8" key="1">
    <citation type="journal article" date="2020" name="Stud. Mycol.">
        <title>101 Dothideomycetes genomes: a test case for predicting lifestyles and emergence of pathogens.</title>
        <authorList>
            <person name="Haridas S."/>
            <person name="Albert R."/>
            <person name="Binder M."/>
            <person name="Bloem J."/>
            <person name="Labutti K."/>
            <person name="Salamov A."/>
            <person name="Andreopoulos B."/>
            <person name="Baker S."/>
            <person name="Barry K."/>
            <person name="Bills G."/>
            <person name="Bluhm B."/>
            <person name="Cannon C."/>
            <person name="Castanera R."/>
            <person name="Culley D."/>
            <person name="Daum C."/>
            <person name="Ezra D."/>
            <person name="Gonzalez J."/>
            <person name="Henrissat B."/>
            <person name="Kuo A."/>
            <person name="Liang C."/>
            <person name="Lipzen A."/>
            <person name="Lutzoni F."/>
            <person name="Magnuson J."/>
            <person name="Mondo S."/>
            <person name="Nolan M."/>
            <person name="Ohm R."/>
            <person name="Pangilinan J."/>
            <person name="Park H.-J."/>
            <person name="Ramirez L."/>
            <person name="Alfaro M."/>
            <person name="Sun H."/>
            <person name="Tritt A."/>
            <person name="Yoshinaga Y."/>
            <person name="Zwiers L.-H."/>
            <person name="Turgeon B."/>
            <person name="Goodwin S."/>
            <person name="Spatafora J."/>
            <person name="Crous P."/>
            <person name="Grigoriev I."/>
        </authorList>
    </citation>
    <scope>NUCLEOTIDE SEQUENCE</scope>
    <source>
        <strain evidence="8">CBS 125425</strain>
    </source>
</reference>
<protein>
    <submittedName>
        <fullName evidence="8">Major facilitator superfamily transporter</fullName>
    </submittedName>
</protein>
<feature type="region of interest" description="Disordered" evidence="5">
    <location>
        <begin position="536"/>
        <end position="557"/>
    </location>
</feature>
<dbReference type="EMBL" id="ML996178">
    <property type="protein sequence ID" value="KAF2732367.1"/>
    <property type="molecule type" value="Genomic_DNA"/>
</dbReference>
<keyword evidence="3 6" id="KW-1133">Transmembrane helix</keyword>
<dbReference type="PROSITE" id="PS50850">
    <property type="entry name" value="MFS"/>
    <property type="match status" value="1"/>
</dbReference>
<feature type="transmembrane region" description="Helical" evidence="6">
    <location>
        <begin position="39"/>
        <end position="58"/>
    </location>
</feature>
<evidence type="ECO:0000256" key="5">
    <source>
        <dbReference type="SAM" id="MobiDB-lite"/>
    </source>
</evidence>
<feature type="transmembrane region" description="Helical" evidence="6">
    <location>
        <begin position="80"/>
        <end position="98"/>
    </location>
</feature>
<accession>A0A9P4QWC7</accession>
<dbReference type="PRINTS" id="PR01036">
    <property type="entry name" value="TCRTETB"/>
</dbReference>
<evidence type="ECO:0000256" key="1">
    <source>
        <dbReference type="ARBA" id="ARBA00004141"/>
    </source>
</evidence>
<dbReference type="InterPro" id="IPR020846">
    <property type="entry name" value="MFS_dom"/>
</dbReference>
<comment type="subcellular location">
    <subcellularLocation>
        <location evidence="1">Membrane</location>
        <topology evidence="1">Multi-pass membrane protein</topology>
    </subcellularLocation>
</comment>
<feature type="transmembrane region" description="Helical" evidence="6">
    <location>
        <begin position="170"/>
        <end position="190"/>
    </location>
</feature>
<feature type="compositionally biased region" description="Basic and acidic residues" evidence="5">
    <location>
        <begin position="539"/>
        <end position="557"/>
    </location>
</feature>
<dbReference type="InterPro" id="IPR036259">
    <property type="entry name" value="MFS_trans_sf"/>
</dbReference>
<feature type="transmembrane region" description="Helical" evidence="6">
    <location>
        <begin position="202"/>
        <end position="220"/>
    </location>
</feature>
<feature type="transmembrane region" description="Helical" evidence="6">
    <location>
        <begin position="241"/>
        <end position="259"/>
    </location>
</feature>
<dbReference type="OrthoDB" id="10021397at2759"/>
<feature type="transmembrane region" description="Helical" evidence="6">
    <location>
        <begin position="135"/>
        <end position="158"/>
    </location>
</feature>
<feature type="domain" description="Major facilitator superfamily (MFS) profile" evidence="7">
    <location>
        <begin position="45"/>
        <end position="534"/>
    </location>
</feature>
<keyword evidence="2 6" id="KW-0812">Transmembrane</keyword>
<feature type="transmembrane region" description="Helical" evidence="6">
    <location>
        <begin position="271"/>
        <end position="288"/>
    </location>
</feature>
<keyword evidence="9" id="KW-1185">Reference proteome</keyword>
<evidence type="ECO:0000313" key="8">
    <source>
        <dbReference type="EMBL" id="KAF2732367.1"/>
    </source>
</evidence>
<keyword evidence="4 6" id="KW-0472">Membrane</keyword>
<dbReference type="Gene3D" id="1.20.1720.10">
    <property type="entry name" value="Multidrug resistance protein D"/>
    <property type="match status" value="1"/>
</dbReference>
<gene>
    <name evidence="8" type="ORF">EJ04DRAFT_608436</name>
</gene>
<dbReference type="Gene3D" id="1.20.1250.20">
    <property type="entry name" value="MFS general substrate transporter like domains"/>
    <property type="match status" value="1"/>
</dbReference>
<evidence type="ECO:0000256" key="4">
    <source>
        <dbReference type="ARBA" id="ARBA00023136"/>
    </source>
</evidence>
<dbReference type="FunFam" id="1.20.1720.10:FF:000012">
    <property type="entry name" value="MFS toxin efflux pump (AflT)"/>
    <property type="match status" value="1"/>
</dbReference>
<feature type="transmembrane region" description="Helical" evidence="6">
    <location>
        <begin position="401"/>
        <end position="418"/>
    </location>
</feature>
<dbReference type="FunFam" id="1.20.1250.20:FF:000196">
    <property type="entry name" value="MFS toxin efflux pump (AflT)"/>
    <property type="match status" value="1"/>
</dbReference>
<dbReference type="Pfam" id="PF07690">
    <property type="entry name" value="MFS_1"/>
    <property type="match status" value="1"/>
</dbReference>
<evidence type="ECO:0000256" key="2">
    <source>
        <dbReference type="ARBA" id="ARBA00022692"/>
    </source>
</evidence>
<name>A0A9P4QWC7_9PLEO</name>
<feature type="transmembrane region" description="Helical" evidence="6">
    <location>
        <begin position="373"/>
        <end position="395"/>
    </location>
</feature>
<feature type="transmembrane region" description="Helical" evidence="6">
    <location>
        <begin position="439"/>
        <end position="459"/>
    </location>
</feature>
<feature type="transmembrane region" description="Helical" evidence="6">
    <location>
        <begin position="110"/>
        <end position="129"/>
    </location>
</feature>
<evidence type="ECO:0000259" key="7">
    <source>
        <dbReference type="PROSITE" id="PS50850"/>
    </source>
</evidence>
<evidence type="ECO:0000313" key="9">
    <source>
        <dbReference type="Proteomes" id="UP000799444"/>
    </source>
</evidence>
<evidence type="ECO:0000256" key="3">
    <source>
        <dbReference type="ARBA" id="ARBA00022989"/>
    </source>
</evidence>
<dbReference type="AlphaFoldDB" id="A0A9P4QWC7"/>
<comment type="caution">
    <text evidence="8">The sequence shown here is derived from an EMBL/GenBank/DDBJ whole genome shotgun (WGS) entry which is preliminary data.</text>
</comment>
<dbReference type="GO" id="GO:0022857">
    <property type="term" value="F:transmembrane transporter activity"/>
    <property type="evidence" value="ECO:0007669"/>
    <property type="project" value="InterPro"/>
</dbReference>
<proteinExistence type="predicted"/>
<dbReference type="PANTHER" id="PTHR23501:SF201">
    <property type="entry name" value="MFS AFLATOXIN EFFLUX PUMP"/>
    <property type="match status" value="1"/>
</dbReference>
<sequence>MAVNNMTSTSKPSLLDATDIRLSTPDMSEPRKQPKYPTGLRLGLSLLALYISMFLVALDKTILATAVPQISNAFHSLQDIGWYGSSYLLTLCATQLLWGRIYTFYAPKPVFLVSILVFEVGSALCGAAPNSIAFILGRSIAGIGSAGITAGSMVIIVNSVPLEKRPVYQGLIGAVFGVATVVGPLLGGVFTEKVSWRWCFYINLPFGALSAAVVAFVLHLPERKEGEKLSLVQQLKKLDPIGTALFLPSMICLIMALQWGGTAYAWSNWRIVLLLVLFPVLLAGYVAVQMWKPETATMPMRILTQRTVAFGTFYTSTSIASMLVVTYYIPIFFQAVKGFSPLSSGLAIIPSVLALVVGTILAGGLVQRIGYPAPFMVISTILASVGVALISTWSVNVRQQAWIGYQVLFGFGLGLGMQQPSTCAQIVLPQEDIPTGVSIIFLGQNLGGAIFIGVAQSIFADTLAGKLSQIPGLNLTRKDVVAMGATQIKSMVPPEMLPVLLQSYRLAIRNTFYVGVAVACVAIVGALGVEWKSVKAGKKKVDGEPSEKQEYQGKETA</sequence>
<dbReference type="InterPro" id="IPR011701">
    <property type="entry name" value="MFS"/>
</dbReference>
<dbReference type="GO" id="GO:0005886">
    <property type="term" value="C:plasma membrane"/>
    <property type="evidence" value="ECO:0007669"/>
    <property type="project" value="TreeGrafter"/>
</dbReference>
<dbReference type="CDD" id="cd17502">
    <property type="entry name" value="MFS_Azr1_MDR_like"/>
    <property type="match status" value="1"/>
</dbReference>
<organism evidence="8 9">
    <name type="scientific">Polyplosphaeria fusca</name>
    <dbReference type="NCBI Taxonomy" id="682080"/>
    <lineage>
        <taxon>Eukaryota</taxon>
        <taxon>Fungi</taxon>
        <taxon>Dikarya</taxon>
        <taxon>Ascomycota</taxon>
        <taxon>Pezizomycotina</taxon>
        <taxon>Dothideomycetes</taxon>
        <taxon>Pleosporomycetidae</taxon>
        <taxon>Pleosporales</taxon>
        <taxon>Tetraplosphaeriaceae</taxon>
        <taxon>Polyplosphaeria</taxon>
    </lineage>
</organism>
<feature type="transmembrane region" description="Helical" evidence="6">
    <location>
        <begin position="308"/>
        <end position="333"/>
    </location>
</feature>
<feature type="transmembrane region" description="Helical" evidence="6">
    <location>
        <begin position="512"/>
        <end position="531"/>
    </location>
</feature>